<dbReference type="STRING" id="478820.A0A196SLX1"/>
<dbReference type="GO" id="GO:0061685">
    <property type="term" value="F:diphthine methylesterase activity"/>
    <property type="evidence" value="ECO:0007669"/>
    <property type="project" value="UniProtKB-EC"/>
</dbReference>
<dbReference type="InterPro" id="IPR015943">
    <property type="entry name" value="WD40/YVTN_repeat-like_dom_sf"/>
</dbReference>
<evidence type="ECO:0000313" key="8">
    <source>
        <dbReference type="EMBL" id="OAO18053.1"/>
    </source>
</evidence>
<protein>
    <recommendedName>
        <fullName evidence="6">methylated diphthine methylhydrolase</fullName>
        <ecNumber evidence="6">3.1.1.97</ecNumber>
    </recommendedName>
</protein>
<keyword evidence="3" id="KW-0677">Repeat</keyword>
<comment type="pathway">
    <text evidence="1">Protein modification; peptidyl-diphthamide biosynthesis.</text>
</comment>
<name>A0A196SLX1_BLAHN</name>
<dbReference type="GO" id="GO:0005737">
    <property type="term" value="C:cytoplasm"/>
    <property type="evidence" value="ECO:0007669"/>
    <property type="project" value="TreeGrafter"/>
</dbReference>
<comment type="similarity">
    <text evidence="5">Belongs to the DPH7 family.</text>
</comment>
<reference evidence="8 9" key="1">
    <citation type="submission" date="2016-05" db="EMBL/GenBank/DDBJ databases">
        <title>Nuclear genome of Blastocystis sp. subtype 1 NandII.</title>
        <authorList>
            <person name="Gentekaki E."/>
            <person name="Curtis B."/>
            <person name="Stairs C."/>
            <person name="Eme L."/>
            <person name="Herman E."/>
            <person name="Klimes V."/>
            <person name="Arias M.C."/>
            <person name="Elias M."/>
            <person name="Hilliou F."/>
            <person name="Klute M."/>
            <person name="Malik S.-B."/>
            <person name="Pightling A."/>
            <person name="Rachubinski R."/>
            <person name="Salas D."/>
            <person name="Schlacht A."/>
            <person name="Suga H."/>
            <person name="Archibald J."/>
            <person name="Ball S.G."/>
            <person name="Clark G."/>
            <person name="Dacks J."/>
            <person name="Van Der Giezen M."/>
            <person name="Tsaousis A."/>
            <person name="Roger A."/>
        </authorList>
    </citation>
    <scope>NUCLEOTIDE SEQUENCE [LARGE SCALE GENOMIC DNA]</scope>
    <source>
        <strain evidence="9">ATCC 50177 / NandII</strain>
    </source>
</reference>
<comment type="caution">
    <text evidence="8">The sequence shown here is derived from an EMBL/GenBank/DDBJ whole genome shotgun (WGS) entry which is preliminary data.</text>
</comment>
<keyword evidence="4" id="KW-0378">Hydrolase</keyword>
<dbReference type="EMBL" id="LXWW01000009">
    <property type="protein sequence ID" value="OAO18053.1"/>
    <property type="molecule type" value="Genomic_DNA"/>
</dbReference>
<organism evidence="8 9">
    <name type="scientific">Blastocystis sp. subtype 1 (strain ATCC 50177 / NandII)</name>
    <dbReference type="NCBI Taxonomy" id="478820"/>
    <lineage>
        <taxon>Eukaryota</taxon>
        <taxon>Sar</taxon>
        <taxon>Stramenopiles</taxon>
        <taxon>Bigyra</taxon>
        <taxon>Opalozoa</taxon>
        <taxon>Opalinata</taxon>
        <taxon>Blastocystidae</taxon>
        <taxon>Blastocystis</taxon>
    </lineage>
</organism>
<gene>
    <name evidence="8" type="ORF">AV274_0201</name>
</gene>
<dbReference type="SMART" id="SM00320">
    <property type="entry name" value="WD40"/>
    <property type="match status" value="2"/>
</dbReference>
<dbReference type="InterPro" id="IPR036322">
    <property type="entry name" value="WD40_repeat_dom_sf"/>
</dbReference>
<dbReference type="InterPro" id="IPR001680">
    <property type="entry name" value="WD40_rpt"/>
</dbReference>
<dbReference type="Pfam" id="PF00400">
    <property type="entry name" value="WD40"/>
    <property type="match status" value="2"/>
</dbReference>
<dbReference type="SUPFAM" id="SSF50978">
    <property type="entry name" value="WD40 repeat-like"/>
    <property type="match status" value="1"/>
</dbReference>
<keyword evidence="2" id="KW-0853">WD repeat</keyword>
<evidence type="ECO:0000256" key="4">
    <source>
        <dbReference type="ARBA" id="ARBA00022801"/>
    </source>
</evidence>
<dbReference type="OrthoDB" id="1930760at2759"/>
<evidence type="ECO:0000256" key="5">
    <source>
        <dbReference type="ARBA" id="ARBA00038092"/>
    </source>
</evidence>
<dbReference type="AlphaFoldDB" id="A0A196SLX1"/>
<dbReference type="PANTHER" id="PTHR46042:SF1">
    <property type="entry name" value="DIPHTHINE METHYLTRANSFERASE"/>
    <property type="match status" value="1"/>
</dbReference>
<dbReference type="GO" id="GO:0017183">
    <property type="term" value="P:protein histidyl modification to diphthamide"/>
    <property type="evidence" value="ECO:0007669"/>
    <property type="project" value="TreeGrafter"/>
</dbReference>
<dbReference type="Gene3D" id="2.130.10.10">
    <property type="entry name" value="YVTN repeat-like/Quinoprotein amine dehydrogenase"/>
    <property type="match status" value="1"/>
</dbReference>
<evidence type="ECO:0000256" key="7">
    <source>
        <dbReference type="ARBA" id="ARBA00047551"/>
    </source>
</evidence>
<proteinExistence type="inferred from homology"/>
<keyword evidence="9" id="KW-1185">Reference proteome</keyword>
<dbReference type="EC" id="3.1.1.97" evidence="6"/>
<evidence type="ECO:0000256" key="3">
    <source>
        <dbReference type="ARBA" id="ARBA00022737"/>
    </source>
</evidence>
<dbReference type="InterPro" id="IPR052415">
    <property type="entry name" value="Diphthine_MTase"/>
</dbReference>
<accession>A0A196SLX1</accession>
<evidence type="ECO:0000256" key="6">
    <source>
        <dbReference type="ARBA" id="ARBA00039131"/>
    </source>
</evidence>
<dbReference type="Proteomes" id="UP000078348">
    <property type="component" value="Unassembled WGS sequence"/>
</dbReference>
<comment type="catalytic activity">
    <reaction evidence="7">
        <text>diphthine methyl ester-[translation elongation factor 2] + H2O = diphthine-[translation elongation factor 2] + methanol + H(+)</text>
        <dbReference type="Rhea" id="RHEA:42656"/>
        <dbReference type="Rhea" id="RHEA-COMP:10172"/>
        <dbReference type="Rhea" id="RHEA-COMP:10173"/>
        <dbReference type="ChEBI" id="CHEBI:15377"/>
        <dbReference type="ChEBI" id="CHEBI:15378"/>
        <dbReference type="ChEBI" id="CHEBI:17790"/>
        <dbReference type="ChEBI" id="CHEBI:79005"/>
        <dbReference type="ChEBI" id="CHEBI:82696"/>
        <dbReference type="EC" id="3.1.1.97"/>
    </reaction>
</comment>
<evidence type="ECO:0000313" key="9">
    <source>
        <dbReference type="Proteomes" id="UP000078348"/>
    </source>
</evidence>
<evidence type="ECO:0000256" key="2">
    <source>
        <dbReference type="ARBA" id="ARBA00022574"/>
    </source>
</evidence>
<evidence type="ECO:0000256" key="1">
    <source>
        <dbReference type="ARBA" id="ARBA00005156"/>
    </source>
</evidence>
<dbReference type="PANTHER" id="PTHR46042">
    <property type="entry name" value="DIPHTHINE METHYLTRANSFERASE"/>
    <property type="match status" value="1"/>
</dbReference>
<sequence length="373" mass="42305">MKRTLFQYDTTILADSVEAIPNSEEGFDSSCPGRISWTKRLARAVEESPFTNSKREDNHVSTFAHIDTSGVLDMKFNPERMGDNHLLAIALSDGYLSLQPLSLSANEESMWGQAERLLVEDENTICLSVDWSNQMIADLNPQIAVSLSNGKMSVCGYREGSLEVLHKWNAHTLPYTTIPAEVWITSFDPQDKNVVFSGGDDGILKQWDLRLQSTKPVMACSEFEAGVTSMCWNKYDADYMTVGSYDGHVRLFDKRNIAHAVSDYDVQNNAGIWRIKYKHNTNYYLNAGREAPTQTRNELLLAAMRAGFIVMDYDEKRAFKERVVYLEQGTESLNYGVDYIYKKGADLEKKAGFVGSCSFYNHLMHVWSFDYSQ</sequence>